<dbReference type="AlphaFoldDB" id="H5X5Q5"/>
<feature type="domain" description="Mammalian cell entry C-terminal" evidence="4">
    <location>
        <begin position="129"/>
        <end position="338"/>
    </location>
</feature>
<evidence type="ECO:0000313" key="6">
    <source>
        <dbReference type="Proteomes" id="UP000004926"/>
    </source>
</evidence>
<dbReference type="eggNOG" id="COG1463">
    <property type="taxonomic scope" value="Bacteria"/>
</dbReference>
<dbReference type="GO" id="GO:0005576">
    <property type="term" value="C:extracellular region"/>
    <property type="evidence" value="ECO:0007669"/>
    <property type="project" value="TreeGrafter"/>
</dbReference>
<dbReference type="GO" id="GO:0051701">
    <property type="term" value="P:biological process involved in interaction with host"/>
    <property type="evidence" value="ECO:0007669"/>
    <property type="project" value="TreeGrafter"/>
</dbReference>
<feature type="domain" description="Mce/MlaD" evidence="3">
    <location>
        <begin position="48"/>
        <end position="119"/>
    </location>
</feature>
<dbReference type="InterPro" id="IPR024516">
    <property type="entry name" value="Mce_C"/>
</dbReference>
<proteinExistence type="predicted"/>
<gene>
    <name evidence="5" type="ORF">SacmaDRAFT_2967</name>
</gene>
<evidence type="ECO:0000313" key="5">
    <source>
        <dbReference type="EMBL" id="EHR51203.1"/>
    </source>
</evidence>
<evidence type="ECO:0000256" key="1">
    <source>
        <dbReference type="SAM" id="MobiDB-lite"/>
    </source>
</evidence>
<feature type="chain" id="PRO_5038500758" evidence="2">
    <location>
        <begin position="32"/>
        <end position="415"/>
    </location>
</feature>
<evidence type="ECO:0000259" key="4">
    <source>
        <dbReference type="Pfam" id="PF11887"/>
    </source>
</evidence>
<dbReference type="PANTHER" id="PTHR33371:SF19">
    <property type="entry name" value="MCE-FAMILY PROTEIN MCE4A"/>
    <property type="match status" value="1"/>
</dbReference>
<feature type="signal peptide" evidence="2">
    <location>
        <begin position="1"/>
        <end position="31"/>
    </location>
</feature>
<evidence type="ECO:0000256" key="2">
    <source>
        <dbReference type="SAM" id="SignalP"/>
    </source>
</evidence>
<feature type="region of interest" description="Disordered" evidence="1">
    <location>
        <begin position="345"/>
        <end position="396"/>
    </location>
</feature>
<reference evidence="5 6" key="1">
    <citation type="journal article" date="2012" name="Stand. Genomic Sci.">
        <title>Genome sequence of the ocean sediment bacterium Saccharomonospora marina type strain (XMU15(T)).</title>
        <authorList>
            <person name="Klenk H.P."/>
            <person name="Lu M."/>
            <person name="Lucas S."/>
            <person name="Lapidus A."/>
            <person name="Copeland A."/>
            <person name="Pitluck S."/>
            <person name="Goodwin L.A."/>
            <person name="Han C."/>
            <person name="Tapia R."/>
            <person name="Brambilla E.M."/>
            <person name="Potter G."/>
            <person name="Land M."/>
            <person name="Ivanova N."/>
            <person name="Rohde M."/>
            <person name="Goker M."/>
            <person name="Detter J.C."/>
            <person name="Li W.J."/>
            <person name="Kyrpides N.C."/>
            <person name="Woyke T."/>
        </authorList>
    </citation>
    <scope>NUCLEOTIDE SEQUENCE [LARGE SCALE GENOMIC DNA]</scope>
    <source>
        <strain evidence="5 6">XMU15</strain>
    </source>
</reference>
<evidence type="ECO:0000259" key="3">
    <source>
        <dbReference type="Pfam" id="PF02470"/>
    </source>
</evidence>
<dbReference type="HOGENOM" id="CLU_040159_2_1_11"/>
<dbReference type="STRING" id="882083.SacmaDRAFT_2967"/>
<dbReference type="Pfam" id="PF11887">
    <property type="entry name" value="Mce4_CUP1"/>
    <property type="match status" value="1"/>
</dbReference>
<dbReference type="Proteomes" id="UP000004926">
    <property type="component" value="Chromosome"/>
</dbReference>
<dbReference type="EMBL" id="CM001439">
    <property type="protein sequence ID" value="EHR51203.1"/>
    <property type="molecule type" value="Genomic_DNA"/>
</dbReference>
<dbReference type="RefSeq" id="WP_009154588.1">
    <property type="nucleotide sequence ID" value="NZ_CM001439.1"/>
</dbReference>
<name>H5X5Q5_9PSEU</name>
<sequence length="415" mass="43234">MAKRVRAEPSRAMLAVRGVAMAALLATGAVAAVAAGGDVVDSRAVVSATLPPSAGTIRDDSPVQYRGVVVGRLTDVESGADGARLTLRMEPELLERVPANVTVRLLPRTVFGDQYLDLAVPAGAVPLGSLAEGAHLAPDGSRRTVALYDAYSRLYDLIDDLEPAQLKVALTTVADTLRGRGAEIGELIDQAAETARDASPLVDNLGEDLTTAAGLARDLSAASPELLRSLDDAVALSRTVVAERESLSAVLSAGIELSDRSQRFLADNSDRFIQLAHATGPVSQALSRHPGALSDTLDAAAFFLDGANRTFATGVFNIEAGLTLDQPYPYTAADCPRYPGMEGPNCGAAREPQPPLPLPGGTAGPVGSELERSQLRQLAPLLPDTGPAQSEQDDSSDLLSLLLGPMVRGNRVVVP</sequence>
<organism evidence="5 6">
    <name type="scientific">Saccharomonospora marina XMU15</name>
    <dbReference type="NCBI Taxonomy" id="882083"/>
    <lineage>
        <taxon>Bacteria</taxon>
        <taxon>Bacillati</taxon>
        <taxon>Actinomycetota</taxon>
        <taxon>Actinomycetes</taxon>
        <taxon>Pseudonocardiales</taxon>
        <taxon>Pseudonocardiaceae</taxon>
        <taxon>Saccharomonospora</taxon>
    </lineage>
</organism>
<dbReference type="InterPro" id="IPR003399">
    <property type="entry name" value="Mce/MlaD"/>
</dbReference>
<dbReference type="PANTHER" id="PTHR33371">
    <property type="entry name" value="INTERMEMBRANE PHOSPHOLIPID TRANSPORT SYSTEM BINDING PROTEIN MLAD-RELATED"/>
    <property type="match status" value="1"/>
</dbReference>
<dbReference type="Pfam" id="PF02470">
    <property type="entry name" value="MlaD"/>
    <property type="match status" value="1"/>
</dbReference>
<keyword evidence="6" id="KW-1185">Reference proteome</keyword>
<accession>H5X5Q5</accession>
<dbReference type="InterPro" id="IPR052336">
    <property type="entry name" value="MlaD_Phospholipid_Transporter"/>
</dbReference>
<protein>
    <submittedName>
        <fullName evidence="5">ABC-type transport system involved in resistance to organic solvents, periplasmic component</fullName>
    </submittedName>
</protein>
<dbReference type="OrthoDB" id="3460188at2"/>
<keyword evidence="2" id="KW-0732">Signal</keyword>